<dbReference type="RefSeq" id="WP_181418952.1">
    <property type="nucleotide sequence ID" value="NZ_QJTI01000016.1"/>
</dbReference>
<feature type="transmembrane region" description="Helical" evidence="1">
    <location>
        <begin position="487"/>
        <end position="507"/>
    </location>
</feature>
<keyword evidence="1" id="KW-1133">Transmembrane helix</keyword>
<comment type="caution">
    <text evidence="2">The sequence shown here is derived from an EMBL/GenBank/DDBJ whole genome shotgun (WGS) entry which is preliminary data.</text>
</comment>
<proteinExistence type="predicted"/>
<evidence type="ECO:0000313" key="2">
    <source>
        <dbReference type="EMBL" id="PYF01886.1"/>
    </source>
</evidence>
<sequence length="582" mass="62393">MQARHWLSRLSQYASNQIAAKPPITDDPGRSTMSVEAMAQPRPNAPAAPVPAATRFGSIVLPLSIALISTMFGPALNAVSPLLGLAVQTLLALSIAIALPNYGPVVAIVVLLFQNVFVSICSPLYASDPSQLEFIKGYNFLSCVLLWLVAFVRYLALRRQCHPLLQRWMLASTVVLAAIGFYLMVGVLQDPKAAAIYLRNIVLPFLLFQLALWTASRYRLRVTPLLVAIAVVFIGCGLFEFAFRETWLTLTNGRTYWYLDGLKAMEAGVWEKQMRATGSVMVDLFDRFRVSFFNTPLLEPLGLTTVLRIFGPNISAISFAYGVGFFVLFLTAAGRYLLALAGFALLILCSVKGALLMVLFVLAALVATRLIGPVLTLALALMGLAVYAAVVIVSGLRIGDYHVIGLMGGVNGFLQQPFGRGLGIGGNLGGDFNSIDWEAAQHLGAVQGAFESAVGVLLYQMGAAALLPLGFCLALALTIWRLYARSGLLAQGMAAFGILIILVNGLFQEEALFSPPALGLMLCMAGLVLGHAIRELGGAAGGPQIATAGRDQHFDDSNLSRYEAAVQMRSAVAEPPGRPLRS</sequence>
<protein>
    <recommendedName>
        <fullName evidence="4">O-antigen ligase-like membrane protein</fullName>
    </recommendedName>
</protein>
<dbReference type="EMBL" id="QJTI01000016">
    <property type="protein sequence ID" value="PYF01886.1"/>
    <property type="molecule type" value="Genomic_DNA"/>
</dbReference>
<feature type="transmembrane region" description="Helical" evidence="1">
    <location>
        <begin position="374"/>
        <end position="398"/>
    </location>
</feature>
<name>A0A318TBB5_9BRAD</name>
<feature type="transmembrane region" description="Helical" evidence="1">
    <location>
        <begin position="225"/>
        <end position="243"/>
    </location>
</feature>
<organism evidence="2 3">
    <name type="scientific">Rhodopseudomonas faecalis</name>
    <dbReference type="NCBI Taxonomy" id="99655"/>
    <lineage>
        <taxon>Bacteria</taxon>
        <taxon>Pseudomonadati</taxon>
        <taxon>Pseudomonadota</taxon>
        <taxon>Alphaproteobacteria</taxon>
        <taxon>Hyphomicrobiales</taxon>
        <taxon>Nitrobacteraceae</taxon>
        <taxon>Rhodopseudomonas</taxon>
    </lineage>
</organism>
<feature type="transmembrane region" description="Helical" evidence="1">
    <location>
        <begin position="457"/>
        <end position="480"/>
    </location>
</feature>
<feature type="transmembrane region" description="Helical" evidence="1">
    <location>
        <begin position="138"/>
        <end position="156"/>
    </location>
</feature>
<feature type="transmembrane region" description="Helical" evidence="1">
    <location>
        <begin position="317"/>
        <end position="337"/>
    </location>
</feature>
<dbReference type="AlphaFoldDB" id="A0A318TBB5"/>
<dbReference type="Proteomes" id="UP000248148">
    <property type="component" value="Unassembled WGS sequence"/>
</dbReference>
<feature type="transmembrane region" description="Helical" evidence="1">
    <location>
        <begin position="343"/>
        <end position="367"/>
    </location>
</feature>
<keyword evidence="1" id="KW-0812">Transmembrane</keyword>
<keyword evidence="3" id="KW-1185">Reference proteome</keyword>
<keyword evidence="1" id="KW-0472">Membrane</keyword>
<evidence type="ECO:0000313" key="3">
    <source>
        <dbReference type="Proteomes" id="UP000248148"/>
    </source>
</evidence>
<reference evidence="2 3" key="1">
    <citation type="submission" date="2018-06" db="EMBL/GenBank/DDBJ databases">
        <title>Genomic Encyclopedia of Archaeal and Bacterial Type Strains, Phase II (KMG-II): from individual species to whole genera.</title>
        <authorList>
            <person name="Goeker M."/>
        </authorList>
    </citation>
    <scope>NUCLEOTIDE SEQUENCE [LARGE SCALE GENOMIC DNA]</scope>
    <source>
        <strain evidence="2 3">JCM 11668</strain>
    </source>
</reference>
<feature type="transmembrane region" description="Helical" evidence="1">
    <location>
        <begin position="52"/>
        <end position="72"/>
    </location>
</feature>
<feature type="transmembrane region" description="Helical" evidence="1">
    <location>
        <begin position="168"/>
        <end position="188"/>
    </location>
</feature>
<evidence type="ECO:0008006" key="4">
    <source>
        <dbReference type="Google" id="ProtNLM"/>
    </source>
</evidence>
<evidence type="ECO:0000256" key="1">
    <source>
        <dbReference type="SAM" id="Phobius"/>
    </source>
</evidence>
<accession>A0A318TBB5</accession>
<feature type="transmembrane region" description="Helical" evidence="1">
    <location>
        <begin position="513"/>
        <end position="533"/>
    </location>
</feature>
<feature type="transmembrane region" description="Helical" evidence="1">
    <location>
        <begin position="194"/>
        <end position="213"/>
    </location>
</feature>
<gene>
    <name evidence="2" type="ORF">BJ122_11618</name>
</gene>